<dbReference type="Pfam" id="PF00109">
    <property type="entry name" value="ketoacyl-synt"/>
    <property type="match status" value="1"/>
</dbReference>
<proteinExistence type="inferred from homology"/>
<accession>A0ABT5WL64</accession>
<dbReference type="InterPro" id="IPR016039">
    <property type="entry name" value="Thiolase-like"/>
</dbReference>
<dbReference type="CDD" id="cd00834">
    <property type="entry name" value="KAS_I_II"/>
    <property type="match status" value="1"/>
</dbReference>
<dbReference type="EMBL" id="JARESE010000001">
    <property type="protein sequence ID" value="MDE8650456.1"/>
    <property type="molecule type" value="Genomic_DNA"/>
</dbReference>
<dbReference type="InterPro" id="IPR014030">
    <property type="entry name" value="Ketoacyl_synth_N"/>
</dbReference>
<comment type="subcellular location">
    <subcellularLocation>
        <location evidence="1">Cell inner membrane</location>
    </subcellularLocation>
</comment>
<keyword evidence="5" id="KW-0997">Cell inner membrane</keyword>
<evidence type="ECO:0000256" key="2">
    <source>
        <dbReference type="ARBA" id="ARBA00008467"/>
    </source>
</evidence>
<keyword evidence="4" id="KW-1003">Cell membrane</keyword>
<keyword evidence="16" id="KW-1185">Reference proteome</keyword>
<dbReference type="PROSITE" id="PS52004">
    <property type="entry name" value="KS3_2"/>
    <property type="match status" value="1"/>
</dbReference>
<dbReference type="InterPro" id="IPR014031">
    <property type="entry name" value="Ketoacyl_synth_C"/>
</dbReference>
<evidence type="ECO:0000256" key="10">
    <source>
        <dbReference type="ARBA" id="ARBA00037576"/>
    </source>
</evidence>
<evidence type="ECO:0000256" key="8">
    <source>
        <dbReference type="ARBA" id="ARBA00022989"/>
    </source>
</evidence>
<dbReference type="SUPFAM" id="SSF53901">
    <property type="entry name" value="Thiolase-like"/>
    <property type="match status" value="2"/>
</dbReference>
<comment type="function">
    <text evidence="10">Proposed to synthesize NOD factor fatty acyl chain. Involved in the synthesis of a highly unsaturated fatty acid moiety, which forms part of a lipo-oligosaccharide that is responsible for host specificity.</text>
</comment>
<evidence type="ECO:0000256" key="9">
    <source>
        <dbReference type="ARBA" id="ARBA00023136"/>
    </source>
</evidence>
<dbReference type="PANTHER" id="PTHR11712">
    <property type="entry name" value="POLYKETIDE SYNTHASE-RELATED"/>
    <property type="match status" value="1"/>
</dbReference>
<dbReference type="SMART" id="SM00825">
    <property type="entry name" value="PKS_KS"/>
    <property type="match status" value="1"/>
</dbReference>
<reference evidence="15 16" key="1">
    <citation type="submission" date="2023-03" db="EMBL/GenBank/DDBJ databases">
        <title>NovoSphingobium album sp. nov. isolated from polycyclic aromatic hydrocarbons- and heavy-metal polluted soil.</title>
        <authorList>
            <person name="Liu Z."/>
            <person name="Wang K."/>
        </authorList>
    </citation>
    <scope>NUCLEOTIDE SEQUENCE [LARGE SCALE GENOMIC DNA]</scope>
    <source>
        <strain evidence="15 16">H3SJ31-1</strain>
    </source>
</reference>
<dbReference type="PROSITE" id="PS00606">
    <property type="entry name" value="KS3_1"/>
    <property type="match status" value="1"/>
</dbReference>
<evidence type="ECO:0000259" key="14">
    <source>
        <dbReference type="PROSITE" id="PS52004"/>
    </source>
</evidence>
<evidence type="ECO:0000313" key="16">
    <source>
        <dbReference type="Proteomes" id="UP001216253"/>
    </source>
</evidence>
<evidence type="ECO:0000256" key="7">
    <source>
        <dbReference type="ARBA" id="ARBA00022692"/>
    </source>
</evidence>
<evidence type="ECO:0000256" key="12">
    <source>
        <dbReference type="ARBA" id="ARBA00041756"/>
    </source>
</evidence>
<keyword evidence="9" id="KW-0472">Membrane</keyword>
<keyword evidence="3" id="KW-0536">Nodulation</keyword>
<name>A0ABT5WL64_9SPHN</name>
<evidence type="ECO:0000256" key="4">
    <source>
        <dbReference type="ARBA" id="ARBA00022475"/>
    </source>
</evidence>
<keyword evidence="7" id="KW-0812">Transmembrane</keyword>
<dbReference type="Proteomes" id="UP001216253">
    <property type="component" value="Unassembled WGS sequence"/>
</dbReference>
<gene>
    <name evidence="15" type="ORF">PYV00_01830</name>
</gene>
<evidence type="ECO:0000256" key="6">
    <source>
        <dbReference type="ARBA" id="ARBA00022679"/>
    </source>
</evidence>
<keyword evidence="6 13" id="KW-0808">Transferase</keyword>
<evidence type="ECO:0000256" key="1">
    <source>
        <dbReference type="ARBA" id="ARBA00004533"/>
    </source>
</evidence>
<evidence type="ECO:0000256" key="13">
    <source>
        <dbReference type="RuleBase" id="RU003694"/>
    </source>
</evidence>
<evidence type="ECO:0000256" key="11">
    <source>
        <dbReference type="ARBA" id="ARBA00039445"/>
    </source>
</evidence>
<evidence type="ECO:0000313" key="15">
    <source>
        <dbReference type="EMBL" id="MDE8650456.1"/>
    </source>
</evidence>
<dbReference type="Gene3D" id="3.40.47.10">
    <property type="match status" value="1"/>
</dbReference>
<evidence type="ECO:0000256" key="5">
    <source>
        <dbReference type="ARBA" id="ARBA00022519"/>
    </source>
</evidence>
<protein>
    <recommendedName>
        <fullName evidence="11">Nodulation protein E</fullName>
    </recommendedName>
    <alternativeName>
        <fullName evidence="12">Host-specificity of nodulation protein B</fullName>
    </alternativeName>
</protein>
<feature type="domain" description="Ketosynthase family 3 (KS3)" evidence="14">
    <location>
        <begin position="2"/>
        <end position="408"/>
    </location>
</feature>
<sequence length="409" mass="42000">MNRKVVVTGTGCVSGLGVGTAANWTRAVTGQGAIRPIERVIWQDEPDFTIRGMAAWIAPEMLAAAMPARDLRKLGLLDDFSRFALIAADEAVRMAGIDGHPALAERTAVVIGCGSNGNALVDAAFERLYARKTRRFHPQTIPASMISVPASHVAMMLGVHGPTLVLASACASSSHALGEAMRMVREGRVDVAIAGGTEACITLGAWFAWNSLGVLAPDTCRPFSTGRKGMVLGEGAAMLVLESEAHALARGATILGELAGYGATSDAGQMTAPDQRTVEAAIRLALADAGIGAETPALVSAHGTGTELNDACEAAALRAVYGDRMADNLVIATKSAHGHLIGASGALQFALGLRALAEGRAPPVLGHVAADPACAIPLALAPTPIAHDVLVANAFAFGGLNAVLVGRRY</sequence>
<dbReference type="Pfam" id="PF02801">
    <property type="entry name" value="Ketoacyl-synt_C"/>
    <property type="match status" value="1"/>
</dbReference>
<comment type="similarity">
    <text evidence="2 13">Belongs to the thiolase-like superfamily. Beta-ketoacyl-ACP synthases family.</text>
</comment>
<organism evidence="15 16">
    <name type="scientific">Novosphingobium album</name>
    <name type="common">ex Liu et al. 2023</name>
    <dbReference type="NCBI Taxonomy" id="3031130"/>
    <lineage>
        <taxon>Bacteria</taxon>
        <taxon>Pseudomonadati</taxon>
        <taxon>Pseudomonadota</taxon>
        <taxon>Alphaproteobacteria</taxon>
        <taxon>Sphingomonadales</taxon>
        <taxon>Sphingomonadaceae</taxon>
        <taxon>Novosphingobium</taxon>
    </lineage>
</organism>
<dbReference type="PANTHER" id="PTHR11712:SF352">
    <property type="entry name" value="3-OXOACYL-[ACYL-CARRIER-PROTEIN] SYNTHASE"/>
    <property type="match status" value="1"/>
</dbReference>
<dbReference type="InterPro" id="IPR018201">
    <property type="entry name" value="Ketoacyl_synth_AS"/>
</dbReference>
<dbReference type="RefSeq" id="WP_275226536.1">
    <property type="nucleotide sequence ID" value="NZ_JARESE010000001.1"/>
</dbReference>
<dbReference type="InterPro" id="IPR000794">
    <property type="entry name" value="Beta-ketoacyl_synthase"/>
</dbReference>
<comment type="caution">
    <text evidence="15">The sequence shown here is derived from an EMBL/GenBank/DDBJ whole genome shotgun (WGS) entry which is preliminary data.</text>
</comment>
<keyword evidence="8" id="KW-1133">Transmembrane helix</keyword>
<evidence type="ECO:0000256" key="3">
    <source>
        <dbReference type="ARBA" id="ARBA00022458"/>
    </source>
</evidence>
<dbReference type="InterPro" id="IPR020841">
    <property type="entry name" value="PKS_Beta-ketoAc_synthase_dom"/>
</dbReference>